<evidence type="ECO:0000313" key="2">
    <source>
        <dbReference type="EMBL" id="SKB85705.1"/>
    </source>
</evidence>
<gene>
    <name evidence="2" type="ORF">SAMN05661099_3097</name>
</gene>
<keyword evidence="1" id="KW-0812">Transmembrane</keyword>
<evidence type="ECO:0000256" key="1">
    <source>
        <dbReference type="SAM" id="Phobius"/>
    </source>
</evidence>
<protein>
    <recommendedName>
        <fullName evidence="4">YtxH-like protein</fullName>
    </recommendedName>
</protein>
<evidence type="ECO:0000313" key="3">
    <source>
        <dbReference type="Proteomes" id="UP000189981"/>
    </source>
</evidence>
<dbReference type="Proteomes" id="UP000189981">
    <property type="component" value="Unassembled WGS sequence"/>
</dbReference>
<dbReference type="OrthoDB" id="798698at2"/>
<sequence length="87" mass="9217">MENNKNSKIALAIVAGVAAGAATWYFMSTENGKQNWSTLLNTVKDVTDKLMAAGSEKGSMLAAAGREASEYIGSRANGILEDVKKYS</sequence>
<dbReference type="AlphaFoldDB" id="A0A1T5EP69"/>
<organism evidence="2 3">
    <name type="scientific">Daejeonella lutea</name>
    <dbReference type="NCBI Taxonomy" id="572036"/>
    <lineage>
        <taxon>Bacteria</taxon>
        <taxon>Pseudomonadati</taxon>
        <taxon>Bacteroidota</taxon>
        <taxon>Sphingobacteriia</taxon>
        <taxon>Sphingobacteriales</taxon>
        <taxon>Sphingobacteriaceae</taxon>
        <taxon>Daejeonella</taxon>
    </lineage>
</organism>
<dbReference type="EMBL" id="FUYR01000004">
    <property type="protein sequence ID" value="SKB85705.1"/>
    <property type="molecule type" value="Genomic_DNA"/>
</dbReference>
<accession>A0A1T5EP69</accession>
<keyword evidence="1" id="KW-0472">Membrane</keyword>
<reference evidence="3" key="1">
    <citation type="submission" date="2017-02" db="EMBL/GenBank/DDBJ databases">
        <authorList>
            <person name="Varghese N."/>
            <person name="Submissions S."/>
        </authorList>
    </citation>
    <scope>NUCLEOTIDE SEQUENCE [LARGE SCALE GENOMIC DNA]</scope>
    <source>
        <strain evidence="3">DSM 22385</strain>
    </source>
</reference>
<evidence type="ECO:0008006" key="4">
    <source>
        <dbReference type="Google" id="ProtNLM"/>
    </source>
</evidence>
<name>A0A1T5EP69_9SPHI</name>
<dbReference type="RefSeq" id="WP_079703610.1">
    <property type="nucleotide sequence ID" value="NZ_FUYR01000004.1"/>
</dbReference>
<proteinExistence type="predicted"/>
<feature type="transmembrane region" description="Helical" evidence="1">
    <location>
        <begin position="9"/>
        <end position="27"/>
    </location>
</feature>
<keyword evidence="3" id="KW-1185">Reference proteome</keyword>
<keyword evidence="1" id="KW-1133">Transmembrane helix</keyword>